<reference evidence="3" key="1">
    <citation type="journal article" date="2011" name="Genome Biol.">
        <title>Comparative and functional genomics provide insights into the pathogenicity of dermatophytic fungi.</title>
        <authorList>
            <person name="Burmester A."/>
            <person name="Shelest E."/>
            <person name="Gloeckner G."/>
            <person name="Heddergott C."/>
            <person name="Schindler S."/>
            <person name="Staib P."/>
            <person name="Heidel A."/>
            <person name="Felder M."/>
            <person name="Petzold A."/>
            <person name="Szafranski K."/>
            <person name="Feuermann M."/>
            <person name="Pedruzzi I."/>
            <person name="Priebe S."/>
            <person name="Groth M."/>
            <person name="Winkler R."/>
            <person name="Li W."/>
            <person name="Kniemeyer O."/>
            <person name="Schroeckh V."/>
            <person name="Hertweck C."/>
            <person name="Hube B."/>
            <person name="White T.C."/>
            <person name="Platzer M."/>
            <person name="Guthke R."/>
            <person name="Heitman J."/>
            <person name="Woestemeyer J."/>
            <person name="Zipfel P.F."/>
            <person name="Monod M."/>
            <person name="Brakhage A.A."/>
        </authorList>
    </citation>
    <scope>NUCLEOTIDE SEQUENCE [LARGE SCALE GENOMIC DNA]</scope>
    <source>
        <strain evidence="3">ATCC MYA-4681 / CBS 112371</strain>
    </source>
</reference>
<dbReference type="EMBL" id="ABSU01000023">
    <property type="protein sequence ID" value="EFE31265.1"/>
    <property type="molecule type" value="Genomic_DNA"/>
</dbReference>
<dbReference type="GeneID" id="9526460"/>
<accession>D4B0B3</accession>
<sequence length="339" mass="38832">MRPFLRQSMLHARRPHCKLNLQFFIRSANIYTLRNTSWTSRDRAPAERPQGPRFHTPYTTQSPEISLDDDFISPEQREQIFNGVFPADFSGEVISLKTTRQEFHHIAKAFRDSTDNTTIRHKQVSVHECLVNSVSRQLQNLINLHEISFYCDSTISEGIPDPDIQMVIDTKSGMESVLAVEVGFSQTSADLEKRVRCLIEKTTVKVAMLFDLKETPNYKNPLRTEENKKKYHAERMAQSENPTALIRQYCEGRAPYSPVLLYGARWTGELTAAMQVFVKSTSTGEPIPRTPRISEDEAYNKELVLDWDEIRHQLERARRRLAAERHAAAALKLSAGGNL</sequence>
<dbReference type="eggNOG" id="ENOG502SYSE">
    <property type="taxonomic scope" value="Eukaryota"/>
</dbReference>
<dbReference type="KEGG" id="abe:ARB_01887"/>
<evidence type="ECO:0000313" key="3">
    <source>
        <dbReference type="Proteomes" id="UP000008866"/>
    </source>
</evidence>
<name>D4B0B3_ARTBC</name>
<proteinExistence type="predicted"/>
<dbReference type="RefSeq" id="XP_003011905.1">
    <property type="nucleotide sequence ID" value="XM_003011859.1"/>
</dbReference>
<dbReference type="Proteomes" id="UP000008866">
    <property type="component" value="Unassembled WGS sequence"/>
</dbReference>
<organism evidence="2 3">
    <name type="scientific">Arthroderma benhamiae (strain ATCC MYA-4681 / CBS 112371)</name>
    <name type="common">Trichophyton mentagrophytes</name>
    <dbReference type="NCBI Taxonomy" id="663331"/>
    <lineage>
        <taxon>Eukaryota</taxon>
        <taxon>Fungi</taxon>
        <taxon>Dikarya</taxon>
        <taxon>Ascomycota</taxon>
        <taxon>Pezizomycotina</taxon>
        <taxon>Eurotiomycetes</taxon>
        <taxon>Eurotiomycetidae</taxon>
        <taxon>Onygenales</taxon>
        <taxon>Arthrodermataceae</taxon>
        <taxon>Trichophyton</taxon>
    </lineage>
</organism>
<dbReference type="HOGENOM" id="CLU_061242_0_0_1"/>
<comment type="caution">
    <text evidence="2">The sequence shown here is derived from an EMBL/GenBank/DDBJ whole genome shotgun (WGS) entry which is preliminary data.</text>
</comment>
<gene>
    <name evidence="2" type="ORF">ARB_01887</name>
</gene>
<protein>
    <submittedName>
        <fullName evidence="2">Uncharacterized protein</fullName>
    </submittedName>
</protein>
<dbReference type="AlphaFoldDB" id="D4B0B3"/>
<evidence type="ECO:0000313" key="2">
    <source>
        <dbReference type="EMBL" id="EFE31265.1"/>
    </source>
</evidence>
<keyword evidence="3" id="KW-1185">Reference proteome</keyword>
<dbReference type="OMA" id="HEISFYC"/>
<feature type="region of interest" description="Disordered" evidence="1">
    <location>
        <begin position="38"/>
        <end position="60"/>
    </location>
</feature>
<evidence type="ECO:0000256" key="1">
    <source>
        <dbReference type="SAM" id="MobiDB-lite"/>
    </source>
</evidence>